<evidence type="ECO:0008006" key="8">
    <source>
        <dbReference type="Google" id="ProtNLM"/>
    </source>
</evidence>
<feature type="domain" description="KNTC1 first ARM-repeats" evidence="5">
    <location>
        <begin position="481"/>
        <end position="715"/>
    </location>
</feature>
<dbReference type="OrthoDB" id="343783at2759"/>
<dbReference type="GO" id="GO:1990423">
    <property type="term" value="C:RZZ complex"/>
    <property type="evidence" value="ECO:0007669"/>
    <property type="project" value="TreeGrafter"/>
</dbReference>
<comment type="caution">
    <text evidence="6">The sequence shown here is derived from an EMBL/GenBank/DDBJ whole genome shotgun (WGS) entry which is preliminary data.</text>
</comment>
<feature type="region of interest" description="Disordered" evidence="1">
    <location>
        <begin position="1"/>
        <end position="31"/>
    </location>
</feature>
<evidence type="ECO:0000313" key="7">
    <source>
        <dbReference type="Proteomes" id="UP000192247"/>
    </source>
</evidence>
<dbReference type="Pfam" id="PF24515">
    <property type="entry name" value="ARM_KNTC1_3rd"/>
    <property type="match status" value="1"/>
</dbReference>
<dbReference type="GO" id="GO:1903394">
    <property type="term" value="P:protein localization to kinetochore involved in kinetochore assembly"/>
    <property type="evidence" value="ECO:0007669"/>
    <property type="project" value="TreeGrafter"/>
</dbReference>
<dbReference type="InterPro" id="IPR019527">
    <property type="entry name" value="RZZ-complex_KNTC1/ROD_C"/>
</dbReference>
<evidence type="ECO:0000313" key="6">
    <source>
        <dbReference type="EMBL" id="OQR74712.1"/>
    </source>
</evidence>
<dbReference type="Pfam" id="PF24516">
    <property type="entry name" value="ARM_KNTC1_2nd"/>
    <property type="match status" value="1"/>
</dbReference>
<dbReference type="InterPro" id="IPR055403">
    <property type="entry name" value="ARM_KNTC1_1st"/>
</dbReference>
<keyword evidence="7" id="KW-1185">Reference proteome</keyword>
<feature type="domain" description="RZZ complex subunit KNTC1/ROD C-terminal" evidence="2">
    <location>
        <begin position="1559"/>
        <end position="1823"/>
    </location>
</feature>
<dbReference type="GO" id="GO:0007094">
    <property type="term" value="P:mitotic spindle assembly checkpoint signaling"/>
    <property type="evidence" value="ECO:0007669"/>
    <property type="project" value="TreeGrafter"/>
</dbReference>
<dbReference type="GO" id="GO:0000070">
    <property type="term" value="P:mitotic sister chromatid segregation"/>
    <property type="evidence" value="ECO:0007669"/>
    <property type="project" value="TreeGrafter"/>
</dbReference>
<dbReference type="InterPro" id="IPR055404">
    <property type="entry name" value="ARM_KNTC1_2nd"/>
</dbReference>
<organism evidence="6 7">
    <name type="scientific">Tropilaelaps mercedesae</name>
    <dbReference type="NCBI Taxonomy" id="418985"/>
    <lineage>
        <taxon>Eukaryota</taxon>
        <taxon>Metazoa</taxon>
        <taxon>Ecdysozoa</taxon>
        <taxon>Arthropoda</taxon>
        <taxon>Chelicerata</taxon>
        <taxon>Arachnida</taxon>
        <taxon>Acari</taxon>
        <taxon>Parasitiformes</taxon>
        <taxon>Mesostigmata</taxon>
        <taxon>Gamasina</taxon>
        <taxon>Dermanyssoidea</taxon>
        <taxon>Laelapidae</taxon>
        <taxon>Tropilaelaps</taxon>
    </lineage>
</organism>
<dbReference type="InterPro" id="IPR055405">
    <property type="entry name" value="ARM_KNTC1_3rd"/>
</dbReference>
<feature type="domain" description="KNTC1 second ARM-repeats" evidence="4">
    <location>
        <begin position="832"/>
        <end position="985"/>
    </location>
</feature>
<accession>A0A1V9XMU8</accession>
<evidence type="ECO:0000259" key="5">
    <source>
        <dbReference type="Pfam" id="PF24520"/>
    </source>
</evidence>
<gene>
    <name evidence="6" type="ORF">BIW11_08889</name>
</gene>
<feature type="domain" description="KNTC1 third ARM-repeats" evidence="3">
    <location>
        <begin position="1265"/>
        <end position="1460"/>
    </location>
</feature>
<dbReference type="STRING" id="418985.A0A1V9XMU8"/>
<name>A0A1V9XMU8_9ACAR</name>
<dbReference type="Proteomes" id="UP000192247">
    <property type="component" value="Unassembled WGS sequence"/>
</dbReference>
<evidence type="ECO:0000259" key="2">
    <source>
        <dbReference type="Pfam" id="PF10493"/>
    </source>
</evidence>
<evidence type="ECO:0000259" key="3">
    <source>
        <dbReference type="Pfam" id="PF24515"/>
    </source>
</evidence>
<evidence type="ECO:0000256" key="1">
    <source>
        <dbReference type="SAM" id="MobiDB-lite"/>
    </source>
</evidence>
<dbReference type="GO" id="GO:0005737">
    <property type="term" value="C:cytoplasm"/>
    <property type="evidence" value="ECO:0007669"/>
    <property type="project" value="TreeGrafter"/>
</dbReference>
<dbReference type="PANTHER" id="PTHR15688:SF1">
    <property type="entry name" value="KINETOCHORE-ASSOCIATED PROTEIN 1"/>
    <property type="match status" value="1"/>
</dbReference>
<dbReference type="GO" id="GO:0031267">
    <property type="term" value="F:small GTPase binding"/>
    <property type="evidence" value="ECO:0007669"/>
    <property type="project" value="TreeGrafter"/>
</dbReference>
<protein>
    <recommendedName>
        <fullName evidence="8">RZZ complex subunit KNTC1/ROD C-terminal domain-containing protein</fullName>
    </recommendedName>
</protein>
<proteinExistence type="predicted"/>
<dbReference type="InParanoid" id="A0A1V9XMU8"/>
<evidence type="ECO:0000259" key="4">
    <source>
        <dbReference type="Pfam" id="PF24516"/>
    </source>
</evidence>
<sequence length="1938" mass="217685">MNEEMISTEHERAEQKAGGVALGSEESEEERDRLAAEMVVSKDRPLLVDADDVEASVSFMNEMARHTEVSDLPKIEWDRVETEFSDETQKFSIQGLHRAQTLFAVHSSLPAQSKPAVSSCSLGNTVFLCVDALLHIYDDDQHIAAVELDSMAEEMAVLDLDQRMAVLAKQNGEIEILSMSGVSLFSHQLSPMGDDSVPNDNQKTFLFLEATTDALCLLTRDLTLFILKKKYEVAKENGHHLPKESTLNAEKVECPEAVESEDAPPVEQNIVMNDDFGVEEPITEGNALRDLMDITSFNLKEFNGINDISSLVMIEDLVVFSNGADGALYRLAVCDGSLARLSAAFPGGRISKMLASGDKRYLILLSDDGFIATMCMRTFLLVDFFMNFTFRDIAFSQMSDNGGEVLKVQLVGYHQTDRRIAVYSLPTVKEEYSVEMGGHVTLVKQCAPSEECIVIQISDDLSSITVKSINETSPQTKLEVLLLKKRYDEAEQLAKLFKLSVHDVYLEEFYSLLNTLGRYDQEQLVVGAFNRLLELYKKLNSPEEVYQAVINSLPASLTHALKILDLLAADLQQHHNGNGSSGQLADVVLSQYKLTTFKLVENEHRFELWSAFLRTPTLDLVTESLQHNQNSRALTIWSRHRDIICGSCELGAMRSFVNSLPLLIDEMKRWLVEGRLFAYLISDFPEAVDDLITKIVETASVAEVRSPTSWPLSSLELLNIFQSEFDAILSPKSEQTVALPAVINTIKMFQGLKVKTSPVYKMAALRQDIIFLMELRQKYSVHLPLSELATMPEKDLLFYVMNHLSTEMEMHNFIHCTLKDVCLKKGFDLNDMLLEYIVHLRAYGAASKNAEWELKACRVFKLLAIPEFMSKAAFTIVEAATIPWKQCVHEVYDIAVGMDFLHKERLERMKRDIPLKLLLRKHAVPPMDLDEEDIVALLINAGESLEELLRVSDEVGWSRGKVLVEFLLKYCEDEDADKVEQLLKDYHEELAEKVVWARLQCAVDITNTPSRHCALLHYALRCCTGDSAVPAGQVDSVSHILSELQGETADEVFCELYLYCQDRCCRIEDILYDLLVETVSNASGKLPLIAACFLQPDVSGRLCLLAVQYLLANCSVVKISRVLCRMVAKCNLEDTGYSLYLLWVSCLAHFNLTTSNDPFVCWKFSADVCPQHVSIAPAIVASVDRLVNSVFDESTREMTLDGWCERMLAATRQCCEELQRASATQLVYELATCVRHTLAFHEIKEPASLTKLATDSAKSFIRDHIASKYSDLFFTAHVLTELEPDLLVQYFQSMLAHSLSNTAMVIKLASVGLLVSDMLHLPGKSHLIGTLKASEWCLRLADYRIDVKKIVKEGFNQRNADDVADKLTQSTNVNIDLLKEFAQDFSLGSLSVHASRLFQHLLTAAVDEVHQGNTQIVYLELLPKADSLLGLLGPDEAHSSLLSTLPQVDDYCYEVLQYVYEKLETLGRDQRKELHLLLFLKSYHRMSKISTKESLQWTMLHPEYCTLPDMAMKRVPLRITMEKPEVVLTAELSAINIDDWVSVCHLISGLGPDDMRILALANSVKQYKQRASVFTCDDRLVEFFMKLVDDMTDEKKALSSALHMFNDLPKGKTKVRIAQELWRYANECTPSMGKIAQTFHSQYRALGCEVVLRENSFEENGLLKRCTDPNDLVATILANKLGSSLTLDAGRILSVIEHTAALANAKPKDILLHFIGKWLNDGPTNDNHGDLTATFNFAQVDNGGGIGRSRHSALNLDDVVRVVRLLVALPNETAVQLVNHLHALQNSTQTLAIEQQLRTNLAVLCAFDKDTAFSLLGTSSKAIVQQCNQLMYTGRVQRYGVALNTFLTSDELVQHVVSQLVQRNQRDSLVLAFHMFKDFDIRDERTLAILVDGVASRPDILEEAVLYLQRFHSVFGQPDFVQCWTRVAVVHTPPTHRS</sequence>
<dbReference type="PANTHER" id="PTHR15688">
    <property type="entry name" value="KINETOCHORE-ASSOCIATED PROTEIN 1"/>
    <property type="match status" value="1"/>
</dbReference>
<reference evidence="6 7" key="1">
    <citation type="journal article" date="2017" name="Gigascience">
        <title>Draft genome of the honey bee ectoparasitic mite, Tropilaelaps mercedesae, is shaped by the parasitic life history.</title>
        <authorList>
            <person name="Dong X."/>
            <person name="Armstrong S.D."/>
            <person name="Xia D."/>
            <person name="Makepeace B.L."/>
            <person name="Darby A.C."/>
            <person name="Kadowaki T."/>
        </authorList>
    </citation>
    <scope>NUCLEOTIDE SEQUENCE [LARGE SCALE GENOMIC DNA]</scope>
    <source>
        <strain evidence="6">Wuxi-XJTLU</strain>
    </source>
</reference>
<dbReference type="Pfam" id="PF10493">
    <property type="entry name" value="Rod_C"/>
    <property type="match status" value="1"/>
</dbReference>
<dbReference type="InterPro" id="IPR052802">
    <property type="entry name" value="KNTC1"/>
</dbReference>
<dbReference type="Pfam" id="PF24520">
    <property type="entry name" value="ARM_KNTC1_1st"/>
    <property type="match status" value="1"/>
</dbReference>
<dbReference type="GO" id="GO:0005828">
    <property type="term" value="C:kinetochore microtubule"/>
    <property type="evidence" value="ECO:0007669"/>
    <property type="project" value="TreeGrafter"/>
</dbReference>
<dbReference type="EMBL" id="MNPL01007534">
    <property type="protein sequence ID" value="OQR74712.1"/>
    <property type="molecule type" value="Genomic_DNA"/>
</dbReference>